<dbReference type="STRING" id="933084.A0A067Q130"/>
<dbReference type="Gene3D" id="2.130.10.10">
    <property type="entry name" value="YVTN repeat-like/Quinoprotein amine dehydrogenase"/>
    <property type="match status" value="1"/>
</dbReference>
<dbReference type="InterPro" id="IPR015943">
    <property type="entry name" value="WD40/YVTN_repeat-like_dom_sf"/>
</dbReference>
<dbReference type="OrthoDB" id="103454at2759"/>
<evidence type="ECO:0000256" key="6">
    <source>
        <dbReference type="ARBA" id="ARBA00023010"/>
    </source>
</evidence>
<keyword evidence="7" id="KW-0539">Nucleus</keyword>
<dbReference type="EMBL" id="KL197713">
    <property type="protein sequence ID" value="KDQ60778.1"/>
    <property type="molecule type" value="Genomic_DNA"/>
</dbReference>
<dbReference type="Pfam" id="PF03177">
    <property type="entry name" value="Nucleoporin_C"/>
    <property type="match status" value="1"/>
</dbReference>
<dbReference type="Proteomes" id="UP000027265">
    <property type="component" value="Unassembled WGS sequence"/>
</dbReference>
<dbReference type="AlphaFoldDB" id="A0A067Q130"/>
<dbReference type="PANTHER" id="PTHR13405:SF11">
    <property type="entry name" value="NUCLEAR PORE COMPLEX PROTEIN NUP133"/>
    <property type="match status" value="1"/>
</dbReference>
<dbReference type="HOGENOM" id="CLU_008112_0_0_1"/>
<dbReference type="GO" id="GO:0016973">
    <property type="term" value="P:poly(A)+ mRNA export from nucleus"/>
    <property type="evidence" value="ECO:0007669"/>
    <property type="project" value="TreeGrafter"/>
</dbReference>
<dbReference type="FunCoup" id="A0A067Q130">
    <property type="interactions" value="107"/>
</dbReference>
<evidence type="ECO:0000259" key="9">
    <source>
        <dbReference type="Pfam" id="PF03177"/>
    </source>
</evidence>
<feature type="compositionally biased region" description="Low complexity" evidence="8">
    <location>
        <begin position="23"/>
        <end position="43"/>
    </location>
</feature>
<evidence type="ECO:0000313" key="12">
    <source>
        <dbReference type="Proteomes" id="UP000027265"/>
    </source>
</evidence>
<feature type="region of interest" description="Disordered" evidence="8">
    <location>
        <begin position="1"/>
        <end position="71"/>
    </location>
</feature>
<dbReference type="InterPro" id="IPR007187">
    <property type="entry name" value="Nucleoporin_Nup133/Nup155_C"/>
</dbReference>
<comment type="similarity">
    <text evidence="2">Belongs to the nucleoporin Nup133 family.</text>
</comment>
<evidence type="ECO:0000256" key="1">
    <source>
        <dbReference type="ARBA" id="ARBA00004259"/>
    </source>
</evidence>
<dbReference type="InterPro" id="IPR037624">
    <property type="entry name" value="Nup133-like"/>
</dbReference>
<dbReference type="Gene3D" id="1.20.58.1380">
    <property type="match status" value="1"/>
</dbReference>
<name>A0A067Q130_9AGAM</name>
<evidence type="ECO:0000256" key="5">
    <source>
        <dbReference type="ARBA" id="ARBA00022927"/>
    </source>
</evidence>
<evidence type="ECO:0000256" key="2">
    <source>
        <dbReference type="ARBA" id="ARBA00005569"/>
    </source>
</evidence>
<evidence type="ECO:0000259" key="10">
    <source>
        <dbReference type="Pfam" id="PF08801"/>
    </source>
</evidence>
<evidence type="ECO:0000256" key="7">
    <source>
        <dbReference type="ARBA" id="ARBA00023242"/>
    </source>
</evidence>
<evidence type="ECO:0000256" key="3">
    <source>
        <dbReference type="ARBA" id="ARBA00022448"/>
    </source>
</evidence>
<feature type="domain" description="Nucleoporin Nup133/Nup155-like N-terminal" evidence="10">
    <location>
        <begin position="96"/>
        <end position="373"/>
    </location>
</feature>
<proteinExistence type="inferred from homology"/>
<keyword evidence="4" id="KW-0509">mRNA transport</keyword>
<dbReference type="InParanoid" id="A0A067Q130"/>
<keyword evidence="12" id="KW-1185">Reference proteome</keyword>
<dbReference type="GO" id="GO:0000972">
    <property type="term" value="P:transcription-dependent tethering of RNA polymerase II gene DNA at nuclear periphery"/>
    <property type="evidence" value="ECO:0007669"/>
    <property type="project" value="TreeGrafter"/>
</dbReference>
<dbReference type="GO" id="GO:0017056">
    <property type="term" value="F:structural constituent of nuclear pore"/>
    <property type="evidence" value="ECO:0007669"/>
    <property type="project" value="InterPro"/>
</dbReference>
<gene>
    <name evidence="11" type="ORF">JAAARDRAFT_190924</name>
</gene>
<keyword evidence="3" id="KW-0813">Transport</keyword>
<feature type="domain" description="Nucleoporin Nup133/Nup155-like C-terminal" evidence="9">
    <location>
        <begin position="603"/>
        <end position="1181"/>
    </location>
</feature>
<dbReference type="GO" id="GO:0031080">
    <property type="term" value="C:nuclear pore outer ring"/>
    <property type="evidence" value="ECO:0007669"/>
    <property type="project" value="TreeGrafter"/>
</dbReference>
<keyword evidence="6" id="KW-0811">Translocation</keyword>
<organism evidence="11 12">
    <name type="scientific">Jaapia argillacea MUCL 33604</name>
    <dbReference type="NCBI Taxonomy" id="933084"/>
    <lineage>
        <taxon>Eukaryota</taxon>
        <taxon>Fungi</taxon>
        <taxon>Dikarya</taxon>
        <taxon>Basidiomycota</taxon>
        <taxon>Agaricomycotina</taxon>
        <taxon>Agaricomycetes</taxon>
        <taxon>Agaricomycetidae</taxon>
        <taxon>Jaapiales</taxon>
        <taxon>Jaapiaceae</taxon>
        <taxon>Jaapia</taxon>
    </lineage>
</organism>
<dbReference type="SUPFAM" id="SSF117289">
    <property type="entry name" value="Nucleoporin domain"/>
    <property type="match status" value="1"/>
</dbReference>
<dbReference type="GO" id="GO:0006606">
    <property type="term" value="P:protein import into nucleus"/>
    <property type="evidence" value="ECO:0007669"/>
    <property type="project" value="TreeGrafter"/>
</dbReference>
<dbReference type="PANTHER" id="PTHR13405">
    <property type="entry name" value="NUCLEAR PORE COMPLEX PROTEIN NUP133"/>
    <property type="match status" value="1"/>
</dbReference>
<comment type="subcellular location">
    <subcellularLocation>
        <location evidence="1">Nucleus envelope</location>
    </subcellularLocation>
</comment>
<dbReference type="Pfam" id="PF08801">
    <property type="entry name" value="Nucleoporin_N"/>
    <property type="match status" value="1"/>
</dbReference>
<evidence type="ECO:0000313" key="11">
    <source>
        <dbReference type="EMBL" id="KDQ60778.1"/>
    </source>
</evidence>
<evidence type="ECO:0000256" key="8">
    <source>
        <dbReference type="SAM" id="MobiDB-lite"/>
    </source>
</evidence>
<protein>
    <recommendedName>
        <fullName evidence="13">Nucleoporin Nup133/Nup155-like C-terminal domain-containing protein</fullName>
    </recommendedName>
</protein>
<reference evidence="12" key="1">
    <citation type="journal article" date="2014" name="Proc. Natl. Acad. Sci. U.S.A.">
        <title>Extensive sampling of basidiomycete genomes demonstrates inadequacy of the white-rot/brown-rot paradigm for wood decay fungi.</title>
        <authorList>
            <person name="Riley R."/>
            <person name="Salamov A.A."/>
            <person name="Brown D.W."/>
            <person name="Nagy L.G."/>
            <person name="Floudas D."/>
            <person name="Held B.W."/>
            <person name="Levasseur A."/>
            <person name="Lombard V."/>
            <person name="Morin E."/>
            <person name="Otillar R."/>
            <person name="Lindquist E.A."/>
            <person name="Sun H."/>
            <person name="LaButti K.M."/>
            <person name="Schmutz J."/>
            <person name="Jabbour D."/>
            <person name="Luo H."/>
            <person name="Baker S.E."/>
            <person name="Pisabarro A.G."/>
            <person name="Walton J.D."/>
            <person name="Blanchette R.A."/>
            <person name="Henrissat B."/>
            <person name="Martin F."/>
            <person name="Cullen D."/>
            <person name="Hibbett D.S."/>
            <person name="Grigoriev I.V."/>
        </authorList>
    </citation>
    <scope>NUCLEOTIDE SEQUENCE [LARGE SCALE GENOMIC DNA]</scope>
    <source>
        <strain evidence="12">MUCL 33604</strain>
    </source>
</reference>
<accession>A0A067Q130</accession>
<sequence length="1204" mass="135058">MASFSPAPRRSSRLTANRPAGQSPTAAPGRRSRAGSSRATSRRVTPARALAQDRRPSIQDDISMASGMDVDERTPAPVERVKLDTVFAKSHELSIHFYANLPAEVKQVLKSADFFRDAYTGDIDTLTGFALVSTIQTCFVWQHAQALTGIPTCYIFSCPLDATQATAPFHALVPFGTVREPGLILVSPGGEVRFWDSIAMGLAGGEHYNATLLELDSGESVTTLTRSDAFTYVVSTSTGRLLRLTVTSSGGKYHLAFHVFSRPQSSLSLTRFLPSLWSTPTVETEGGYVSSVALGEGNTLSRDVWALVETRVQKWNMTTEGWEEIVMDEEIAEIIRPAIRAAFPAFSPGNDSDLDLELLDLAVEKSGALVVLVSYAGIEDDSAMDIEMHPRRIYAIVRLSNYSGIFKVDQVHGVPYQSTSSSGAPMHPRMKLISGGTLVGIQFGDAVTLTSRDTNYQDRLELKSATDRTLGVGITEAENEVLVMTAATMMKVTVDLDAVSEFDPENGGANIIKSIMTQAILYGSYPENPLHFSFPPDVDEDSLMSGAEQLSQAILESDADVVRPNVDLGAQMTGRKERLSFLIKFINENAVLSKVSQRSRQRLVMDAEKLYAAHQLWLRHNEFLSTGQSHSILNEAVYTYMNEVDEGHHEDFMRAFFRLKVADLGRLMSHVMNITRRSSYEMNRRLSDALPEANRVVLTVLRSAMDYRQYNLSVYGVELPLYKPWTSKPKMVDVVLELFEATTKMIESPTPEMNSDANLTEPKGHLCDLASVLFACMRERLDWLGCSVATAEPGTERERQELDDKFRQLRPEILDTLRRNGHAEHAFKLAEQYRDFRTLASLCHKGRVYPPEENPNSLRIQSYIERFKEEFTTELYRWYIEHGELRTMFAQEDSYGAYMNAFFEKYPNRDIAWIHDLGKGRFGLASQLLLSEAKSAPWLETKQLMFSIGKLAHLAQLHENEASIDEAVLDSFHDGLDFVSVHQALLLEFRAALTSSSRSKQSLDAQVETMAKAHASNLHDRRALLKVFKQLVRRLLQGRSLSIEDSADVLSLKDNKKGVADYATALHLLSRDDQLPEARKMGGFRSVWRRIYLHDDWNRIRQTAGVTDAELNEKLRATALYAALETTLSKRRQPKGYILQPHECLEIPTMSEIVSRWPGMAPDQMESLENDYAHERNLVSNLGLAEVYERVRELVEQDPVWGTR</sequence>
<evidence type="ECO:0000256" key="4">
    <source>
        <dbReference type="ARBA" id="ARBA00022816"/>
    </source>
</evidence>
<evidence type="ECO:0008006" key="13">
    <source>
        <dbReference type="Google" id="ProtNLM"/>
    </source>
</evidence>
<keyword evidence="5" id="KW-0653">Protein transport</keyword>
<dbReference type="InterPro" id="IPR014908">
    <property type="entry name" value="Nucleoporin_Nup133/Nup155_N"/>
</dbReference>